<evidence type="ECO:0000313" key="2">
    <source>
        <dbReference type="Proteomes" id="UP000272400"/>
    </source>
</evidence>
<organism evidence="1 2">
    <name type="scientific">Actinocorallia herbida</name>
    <dbReference type="NCBI Taxonomy" id="58109"/>
    <lineage>
        <taxon>Bacteria</taxon>
        <taxon>Bacillati</taxon>
        <taxon>Actinomycetota</taxon>
        <taxon>Actinomycetes</taxon>
        <taxon>Streptosporangiales</taxon>
        <taxon>Thermomonosporaceae</taxon>
        <taxon>Actinocorallia</taxon>
    </lineage>
</organism>
<dbReference type="Proteomes" id="UP000272400">
    <property type="component" value="Unassembled WGS sequence"/>
</dbReference>
<dbReference type="RefSeq" id="WP_281280930.1">
    <property type="nucleotide sequence ID" value="NZ_RJKE01000001.1"/>
</dbReference>
<name>A0A3N1D164_9ACTN</name>
<sequence length="43" mass="4672">MSAERTPAHIRAADTEDYWLVLVHGSPIGLAQRRNSALIAAGR</sequence>
<reference evidence="1 2" key="1">
    <citation type="submission" date="2018-11" db="EMBL/GenBank/DDBJ databases">
        <title>Sequencing the genomes of 1000 actinobacteria strains.</title>
        <authorList>
            <person name="Klenk H.-P."/>
        </authorList>
    </citation>
    <scope>NUCLEOTIDE SEQUENCE [LARGE SCALE GENOMIC DNA]</scope>
    <source>
        <strain evidence="1 2">DSM 44254</strain>
    </source>
</reference>
<keyword evidence="2" id="KW-1185">Reference proteome</keyword>
<comment type="caution">
    <text evidence="1">The sequence shown here is derived from an EMBL/GenBank/DDBJ whole genome shotgun (WGS) entry which is preliminary data.</text>
</comment>
<protein>
    <submittedName>
        <fullName evidence="1">Uncharacterized protein</fullName>
    </submittedName>
</protein>
<gene>
    <name evidence="1" type="ORF">EDD29_4860</name>
</gene>
<accession>A0A3N1D164</accession>
<dbReference type="AlphaFoldDB" id="A0A3N1D164"/>
<dbReference type="EMBL" id="RJKE01000001">
    <property type="protein sequence ID" value="ROO87265.1"/>
    <property type="molecule type" value="Genomic_DNA"/>
</dbReference>
<proteinExistence type="predicted"/>
<evidence type="ECO:0000313" key="1">
    <source>
        <dbReference type="EMBL" id="ROO87265.1"/>
    </source>
</evidence>